<evidence type="ECO:0000313" key="3">
    <source>
        <dbReference type="Proteomes" id="UP001153636"/>
    </source>
</evidence>
<accession>A0A9P0GI75</accession>
<keyword evidence="3" id="KW-1185">Reference proteome</keyword>
<dbReference type="OrthoDB" id="6688369at2759"/>
<keyword evidence="1" id="KW-0732">Signal</keyword>
<name>A0A9P0GI75_9CUCU</name>
<gene>
    <name evidence="2" type="ORF">PSYICH_LOCUS12173</name>
</gene>
<dbReference type="Proteomes" id="UP001153636">
    <property type="component" value="Chromosome 6"/>
</dbReference>
<organism evidence="2 3">
    <name type="scientific">Psylliodes chrysocephalus</name>
    <dbReference type="NCBI Taxonomy" id="3402493"/>
    <lineage>
        <taxon>Eukaryota</taxon>
        <taxon>Metazoa</taxon>
        <taxon>Ecdysozoa</taxon>
        <taxon>Arthropoda</taxon>
        <taxon>Hexapoda</taxon>
        <taxon>Insecta</taxon>
        <taxon>Pterygota</taxon>
        <taxon>Neoptera</taxon>
        <taxon>Endopterygota</taxon>
        <taxon>Coleoptera</taxon>
        <taxon>Polyphaga</taxon>
        <taxon>Cucujiformia</taxon>
        <taxon>Chrysomeloidea</taxon>
        <taxon>Chrysomelidae</taxon>
        <taxon>Galerucinae</taxon>
        <taxon>Alticini</taxon>
        <taxon>Psylliodes</taxon>
    </lineage>
</organism>
<evidence type="ECO:0000256" key="1">
    <source>
        <dbReference type="SAM" id="SignalP"/>
    </source>
</evidence>
<feature type="signal peptide" evidence="1">
    <location>
        <begin position="1"/>
        <end position="22"/>
    </location>
</feature>
<evidence type="ECO:0000313" key="2">
    <source>
        <dbReference type="EMBL" id="CAH1111726.1"/>
    </source>
</evidence>
<protein>
    <submittedName>
        <fullName evidence="2">Uncharacterized protein</fullName>
    </submittedName>
</protein>
<dbReference type="EMBL" id="OV651818">
    <property type="protein sequence ID" value="CAH1111726.1"/>
    <property type="molecule type" value="Genomic_DNA"/>
</dbReference>
<sequence>MEFPKVLFCLVVLLVPNIMCMTENVEDSGSIEIPTRKPNRGSNNGFSVFRPADDALFNFINKLVNTSYLSSKMVLNRVRTQSEVRKQIEDQVEEFLESLPNVPIPILDDLTPSEKSNYNTKYNE</sequence>
<proteinExistence type="predicted"/>
<reference evidence="2" key="1">
    <citation type="submission" date="2022-01" db="EMBL/GenBank/DDBJ databases">
        <authorList>
            <person name="King R."/>
        </authorList>
    </citation>
    <scope>NUCLEOTIDE SEQUENCE</scope>
</reference>
<feature type="chain" id="PRO_5040261642" evidence="1">
    <location>
        <begin position="23"/>
        <end position="124"/>
    </location>
</feature>
<dbReference type="AlphaFoldDB" id="A0A9P0GI75"/>